<dbReference type="Pfam" id="PF00413">
    <property type="entry name" value="Peptidase_M10"/>
    <property type="match status" value="1"/>
</dbReference>
<evidence type="ECO:0000256" key="2">
    <source>
        <dbReference type="ARBA" id="ARBA00022723"/>
    </source>
</evidence>
<dbReference type="Proteomes" id="UP001139494">
    <property type="component" value="Unassembled WGS sequence"/>
</dbReference>
<dbReference type="InterPro" id="IPR006026">
    <property type="entry name" value="Peptidase_Metallo"/>
</dbReference>
<evidence type="ECO:0000313" key="7">
    <source>
        <dbReference type="EMBL" id="MCQ4332977.1"/>
    </source>
</evidence>
<evidence type="ECO:0000313" key="8">
    <source>
        <dbReference type="Proteomes" id="UP001139494"/>
    </source>
</evidence>
<evidence type="ECO:0000256" key="1">
    <source>
        <dbReference type="ARBA" id="ARBA00022670"/>
    </source>
</evidence>
<proteinExistence type="predicted"/>
<dbReference type="EC" id="3.4.24.-" evidence="7"/>
<dbReference type="InterPro" id="IPR001818">
    <property type="entry name" value="Pept_M10_metallopeptidase"/>
</dbReference>
<gene>
    <name evidence="7" type="ORF">KM295_05580</name>
</gene>
<keyword evidence="3 7" id="KW-0378">Hydrolase</keyword>
<feature type="domain" description="Peptidase metallopeptidase" evidence="6">
    <location>
        <begin position="100"/>
        <end position="264"/>
    </location>
</feature>
<evidence type="ECO:0000256" key="4">
    <source>
        <dbReference type="ARBA" id="ARBA00022833"/>
    </source>
</evidence>
<feature type="compositionally biased region" description="Polar residues" evidence="5">
    <location>
        <begin position="32"/>
        <end position="42"/>
    </location>
</feature>
<dbReference type="GO" id="GO:0031012">
    <property type="term" value="C:extracellular matrix"/>
    <property type="evidence" value="ECO:0007669"/>
    <property type="project" value="InterPro"/>
</dbReference>
<dbReference type="RefSeq" id="WP_256028951.1">
    <property type="nucleotide sequence ID" value="NZ_JAHLKM010000004.1"/>
</dbReference>
<dbReference type="GO" id="GO:0006508">
    <property type="term" value="P:proteolysis"/>
    <property type="evidence" value="ECO:0007669"/>
    <property type="project" value="UniProtKB-KW"/>
</dbReference>
<dbReference type="GO" id="GO:0004222">
    <property type="term" value="F:metalloendopeptidase activity"/>
    <property type="evidence" value="ECO:0007669"/>
    <property type="project" value="InterPro"/>
</dbReference>
<dbReference type="InterPro" id="IPR024079">
    <property type="entry name" value="MetalloPept_cat_dom_sf"/>
</dbReference>
<organism evidence="7 8">
    <name type="scientific">Natronomonas aquatica</name>
    <dbReference type="NCBI Taxonomy" id="2841590"/>
    <lineage>
        <taxon>Archaea</taxon>
        <taxon>Methanobacteriati</taxon>
        <taxon>Methanobacteriota</taxon>
        <taxon>Stenosarchaea group</taxon>
        <taxon>Halobacteria</taxon>
        <taxon>Halobacteriales</taxon>
        <taxon>Natronomonadaceae</taxon>
        <taxon>Natronomonas</taxon>
    </lineage>
</organism>
<feature type="region of interest" description="Disordered" evidence="5">
    <location>
        <begin position="20"/>
        <end position="107"/>
    </location>
</feature>
<comment type="caution">
    <text evidence="7">The sequence shown here is derived from an EMBL/GenBank/DDBJ whole genome shotgun (WGS) entry which is preliminary data.</text>
</comment>
<keyword evidence="2" id="KW-0479">Metal-binding</keyword>
<dbReference type="EMBL" id="JAHLKM010000004">
    <property type="protein sequence ID" value="MCQ4332977.1"/>
    <property type="molecule type" value="Genomic_DNA"/>
</dbReference>
<dbReference type="AlphaFoldDB" id="A0A9R1D6F0"/>
<accession>A0A9R1D6F0</accession>
<dbReference type="SUPFAM" id="SSF55486">
    <property type="entry name" value="Metalloproteases ('zincins'), catalytic domain"/>
    <property type="match status" value="1"/>
</dbReference>
<dbReference type="SMART" id="SM00235">
    <property type="entry name" value="ZnMc"/>
    <property type="match status" value="1"/>
</dbReference>
<evidence type="ECO:0000256" key="3">
    <source>
        <dbReference type="ARBA" id="ARBA00022801"/>
    </source>
</evidence>
<evidence type="ECO:0000256" key="5">
    <source>
        <dbReference type="SAM" id="MobiDB-lite"/>
    </source>
</evidence>
<dbReference type="GO" id="GO:0008270">
    <property type="term" value="F:zinc ion binding"/>
    <property type="evidence" value="ECO:0007669"/>
    <property type="project" value="InterPro"/>
</dbReference>
<dbReference type="PROSITE" id="PS51257">
    <property type="entry name" value="PROKAR_LIPOPROTEIN"/>
    <property type="match status" value="1"/>
</dbReference>
<protein>
    <submittedName>
        <fullName evidence="7">Matrixin family metalloprotease</fullName>
        <ecNumber evidence="7">3.4.24.-</ecNumber>
    </submittedName>
</protein>
<keyword evidence="1" id="KW-0645">Protease</keyword>
<dbReference type="Gene3D" id="3.40.390.10">
    <property type="entry name" value="Collagenase (Catalytic Domain)"/>
    <property type="match status" value="1"/>
</dbReference>
<name>A0A9R1D6F0_9EURY</name>
<feature type="compositionally biased region" description="Acidic residues" evidence="5">
    <location>
        <begin position="48"/>
        <end position="95"/>
    </location>
</feature>
<keyword evidence="8" id="KW-1185">Reference proteome</keyword>
<reference evidence="7" key="1">
    <citation type="journal article" date="2023" name="Front. Microbiol.">
        <title>Genomic-based phylogenetic and metabolic analyses of the genus Natronomonas, and description of Natronomonas aquatica sp. nov.</title>
        <authorList>
            <person name="Garcia-Roldan A."/>
            <person name="Duran-Viseras A."/>
            <person name="de la Haba R.R."/>
            <person name="Corral P."/>
            <person name="Sanchez-Porro C."/>
            <person name="Ventosa A."/>
        </authorList>
    </citation>
    <scope>NUCLEOTIDE SEQUENCE</scope>
    <source>
        <strain evidence="7">F2-12</strain>
    </source>
</reference>
<sequence length="368" mass="41057">MERRRLLFLVVLVVVLTGCGGVSDAPSEPGTIDNSTNGVNNQTTTDSEPTEPESSDRDDDTNDAVTDGEDTDDAVTDDGDADDSLPTDANDDSSTDDVNPRNPYGKDELAVYVDTEAEKREVSSEIEDALAYWEDNADEHVRYEIAYTQVEQPANADVHVKFENVTSCGTSDTDRGQINGCADLVESGPVDTAEISIQTEITRPILEWTLKHELGHSLGLAHNEGPRDLMAPKTPKYHEQETTKIHIKNDANIETRLVEEEVTKALDYFTDEENVEKEPLNYEQVGEVDQAHLIITYSNKPGICDISGGSCIREGEYEAQTGIYVENTRNRDTLAYHVGYWLAGDYFDERPEEFNTDSYEERKQWPSE</sequence>
<evidence type="ECO:0000259" key="6">
    <source>
        <dbReference type="SMART" id="SM00235"/>
    </source>
</evidence>
<keyword evidence="4" id="KW-0862">Zinc</keyword>
<keyword evidence="7" id="KW-0482">Metalloprotease</keyword>